<gene>
    <name evidence="9" type="primary">HrGLUT</name>
</gene>
<feature type="transmembrane region" description="Helical" evidence="7">
    <location>
        <begin position="416"/>
        <end position="436"/>
    </location>
</feature>
<proteinExistence type="evidence at transcript level"/>
<keyword evidence="2 7" id="KW-0812">Transmembrane</keyword>
<dbReference type="InterPro" id="IPR005828">
    <property type="entry name" value="MFS_sugar_transport-like"/>
</dbReference>
<dbReference type="SUPFAM" id="SSF103473">
    <property type="entry name" value="MFS general substrate transporter"/>
    <property type="match status" value="1"/>
</dbReference>
<evidence type="ECO:0000256" key="4">
    <source>
        <dbReference type="ARBA" id="ARBA00023136"/>
    </source>
</evidence>
<feature type="transmembrane region" description="Helical" evidence="7">
    <location>
        <begin position="485"/>
        <end position="505"/>
    </location>
</feature>
<evidence type="ECO:0000256" key="6">
    <source>
        <dbReference type="SAM" id="MobiDB-lite"/>
    </source>
</evidence>
<feature type="transmembrane region" description="Helical" evidence="7">
    <location>
        <begin position="113"/>
        <end position="133"/>
    </location>
</feature>
<dbReference type="PRINTS" id="PR00171">
    <property type="entry name" value="SUGRTRNSPORT"/>
</dbReference>
<dbReference type="GO" id="GO:0046323">
    <property type="term" value="P:D-glucose import"/>
    <property type="evidence" value="ECO:0007669"/>
    <property type="project" value="TreeGrafter"/>
</dbReference>
<feature type="compositionally biased region" description="Basic and acidic residues" evidence="6">
    <location>
        <begin position="536"/>
        <end position="553"/>
    </location>
</feature>
<dbReference type="PROSITE" id="PS00216">
    <property type="entry name" value="SUGAR_TRANSPORT_1"/>
    <property type="match status" value="1"/>
</dbReference>
<dbReference type="AlphaFoldDB" id="Q8MXW2"/>
<keyword evidence="4 7" id="KW-0472">Membrane</keyword>
<accession>Q8MXW2</accession>
<dbReference type="PROSITE" id="PS50850">
    <property type="entry name" value="MFS"/>
    <property type="match status" value="1"/>
</dbReference>
<protein>
    <submittedName>
        <fullName evidence="9">Glucose transporter</fullName>
    </submittedName>
</protein>
<evidence type="ECO:0000256" key="5">
    <source>
        <dbReference type="RuleBase" id="RU003346"/>
    </source>
</evidence>
<dbReference type="Gene3D" id="1.20.1250.20">
    <property type="entry name" value="MFS general substrate transporter like domains"/>
    <property type="match status" value="1"/>
</dbReference>
<feature type="transmembrane region" description="Helical" evidence="7">
    <location>
        <begin position="360"/>
        <end position="381"/>
    </location>
</feature>
<dbReference type="PANTHER" id="PTHR23503">
    <property type="entry name" value="SOLUTE CARRIER FAMILY 2"/>
    <property type="match status" value="1"/>
</dbReference>
<keyword evidence="9" id="KW-0762">Sugar transport</keyword>
<dbReference type="EMBL" id="AB091122">
    <property type="protein sequence ID" value="BAC10967.1"/>
    <property type="molecule type" value="mRNA"/>
</dbReference>
<feature type="region of interest" description="Disordered" evidence="6">
    <location>
        <begin position="528"/>
        <end position="553"/>
    </location>
</feature>
<feature type="transmembrane region" description="Helical" evidence="7">
    <location>
        <begin position="457"/>
        <end position="479"/>
    </location>
</feature>
<dbReference type="GO" id="GO:0005886">
    <property type="term" value="C:plasma membrane"/>
    <property type="evidence" value="ECO:0007669"/>
    <property type="project" value="TreeGrafter"/>
</dbReference>
<dbReference type="InterPro" id="IPR005829">
    <property type="entry name" value="Sugar_transporter_CS"/>
</dbReference>
<keyword evidence="5" id="KW-0813">Transport</keyword>
<feature type="transmembrane region" description="Helical" evidence="7">
    <location>
        <begin position="145"/>
        <end position="162"/>
    </location>
</feature>
<dbReference type="InterPro" id="IPR003663">
    <property type="entry name" value="Sugar/inositol_transpt"/>
</dbReference>
<dbReference type="Pfam" id="PF00083">
    <property type="entry name" value="Sugar_tr"/>
    <property type="match status" value="1"/>
</dbReference>
<dbReference type="InterPro" id="IPR045263">
    <property type="entry name" value="GLUT"/>
</dbReference>
<evidence type="ECO:0000256" key="1">
    <source>
        <dbReference type="ARBA" id="ARBA00004141"/>
    </source>
</evidence>
<comment type="similarity">
    <text evidence="5">Belongs to the major facilitator superfamily. Sugar transporter (TC 2.A.1.1) family.</text>
</comment>
<dbReference type="GO" id="GO:0070837">
    <property type="term" value="P:dehydroascorbic acid transport"/>
    <property type="evidence" value="ECO:0007669"/>
    <property type="project" value="TreeGrafter"/>
</dbReference>
<sequence>MGKENLVENGSGQYSEKPKATFSLIMGVAMAVIGSSFQYGYNIAVVNAPADEIKDFFFGPYKTVVIINSTTPAYNYTTAMTSLNSTQFPFTEAVIKTETIVVDEDLRVYRDNMYAIAVSAFAASGMVGSILVGPVVKRFGRCGGLMVNNCISLIAAVFLGFSKLANSFIMIIIGRVFIGIFAGLATGIVPMYIGEISPKEWRGAIGVLNQLLITIGILVAQLLGLQGALGTPDLWPILLGFTAIPSIIQIIARPFMPKSPRYLLIDQHKSDEARNTLVKLRGTDNIASEMDEMQNEADSEISVGQMSIAQLFKDHTVRWQLIIVLSIMVAQQLSGINAVFFYTNEIFESAKIPAGNQQDLASVGVGVVNVLMTIVSVGVIEWAGRKSLLVWGFGMMIFWCIAMTVVLNLLQTITVAWISYLSIACVIGYIVGFAIGPGPVPWLVTAELFRQAARPPAFMIACLLNWTCNFLIGIGFPAVNKATGPYVFLIFMVVCIAITVFLSLVMPETKGKTFQEINNLFAKRNGVRESSTNNDKSMRIPLKDFGNEAGDRV</sequence>
<feature type="transmembrane region" description="Helical" evidence="7">
    <location>
        <begin position="205"/>
        <end position="228"/>
    </location>
</feature>
<reference evidence="9" key="1">
    <citation type="journal article" date="2003" name="Gene Expr. Patterns">
        <title>Localization and expression pattern of type I postplasmic mRNAs in embryos of the ascidian Halocynthia roretzi.</title>
        <authorList>
            <person name="Nakamura Y."/>
            <person name="Makabe K.W."/>
            <person name="Nishida H."/>
        </authorList>
    </citation>
    <scope>NUCLEOTIDE SEQUENCE</scope>
</reference>
<feature type="transmembrane region" description="Helical" evidence="7">
    <location>
        <begin position="234"/>
        <end position="252"/>
    </location>
</feature>
<dbReference type="InterPro" id="IPR036259">
    <property type="entry name" value="MFS_trans_sf"/>
</dbReference>
<dbReference type="InterPro" id="IPR020846">
    <property type="entry name" value="MFS_dom"/>
</dbReference>
<evidence type="ECO:0000256" key="2">
    <source>
        <dbReference type="ARBA" id="ARBA00022692"/>
    </source>
</evidence>
<organism evidence="9">
    <name type="scientific">Halocynthia roretzi</name>
    <name type="common">Sea squirt</name>
    <name type="synonym">Cynthia roretzi</name>
    <dbReference type="NCBI Taxonomy" id="7729"/>
    <lineage>
        <taxon>Eukaryota</taxon>
        <taxon>Metazoa</taxon>
        <taxon>Chordata</taxon>
        <taxon>Tunicata</taxon>
        <taxon>Ascidiacea</taxon>
        <taxon>Stolidobranchia</taxon>
        <taxon>Pyuridae</taxon>
        <taxon>Halocynthia</taxon>
    </lineage>
</organism>
<evidence type="ECO:0000256" key="3">
    <source>
        <dbReference type="ARBA" id="ARBA00022989"/>
    </source>
</evidence>
<dbReference type="FunFam" id="1.20.1250.20:FF:000029">
    <property type="entry name" value="solute carrier family 2, facilitated glucose transporter member 4"/>
    <property type="match status" value="1"/>
</dbReference>
<keyword evidence="3 7" id="KW-1133">Transmembrane helix</keyword>
<dbReference type="GO" id="GO:0055056">
    <property type="term" value="F:D-glucose transmembrane transporter activity"/>
    <property type="evidence" value="ECO:0007669"/>
    <property type="project" value="TreeGrafter"/>
</dbReference>
<comment type="subcellular location">
    <subcellularLocation>
        <location evidence="1">Membrane</location>
        <topology evidence="1">Multi-pass membrane protein</topology>
    </subcellularLocation>
</comment>
<dbReference type="PANTHER" id="PTHR23503:SF132">
    <property type="entry name" value="SOLUTE CARRIER FAMILY 2, FACILITATED GLUCOSE TRANSPORTER MEMBER 5-LIKE"/>
    <property type="match status" value="1"/>
</dbReference>
<feature type="transmembrane region" description="Helical" evidence="7">
    <location>
        <begin position="21"/>
        <end position="41"/>
    </location>
</feature>
<feature type="transmembrane region" description="Helical" evidence="7">
    <location>
        <begin position="168"/>
        <end position="193"/>
    </location>
</feature>
<dbReference type="PROSITE" id="PS00217">
    <property type="entry name" value="SUGAR_TRANSPORT_2"/>
    <property type="match status" value="1"/>
</dbReference>
<feature type="transmembrane region" description="Helical" evidence="7">
    <location>
        <begin position="321"/>
        <end position="340"/>
    </location>
</feature>
<feature type="transmembrane region" description="Helical" evidence="7">
    <location>
        <begin position="388"/>
        <end position="410"/>
    </location>
</feature>
<evidence type="ECO:0000313" key="9">
    <source>
        <dbReference type="EMBL" id="BAC10967.1"/>
    </source>
</evidence>
<feature type="domain" description="Major facilitator superfamily (MFS) profile" evidence="8">
    <location>
        <begin position="28"/>
        <end position="510"/>
    </location>
</feature>
<dbReference type="NCBIfam" id="TIGR00879">
    <property type="entry name" value="SP"/>
    <property type="match status" value="1"/>
</dbReference>
<name>Q8MXW2_HALRO</name>
<evidence type="ECO:0000259" key="8">
    <source>
        <dbReference type="PROSITE" id="PS50850"/>
    </source>
</evidence>
<evidence type="ECO:0000256" key="7">
    <source>
        <dbReference type="SAM" id="Phobius"/>
    </source>
</evidence>